<comment type="caution">
    <text evidence="1">The sequence shown here is derived from an EMBL/GenBank/DDBJ whole genome shotgun (WGS) entry which is preliminary data.</text>
</comment>
<protein>
    <submittedName>
        <fullName evidence="1">Uncharacterized protein</fullName>
    </submittedName>
</protein>
<evidence type="ECO:0000313" key="1">
    <source>
        <dbReference type="EMBL" id="GKS81066.1"/>
    </source>
</evidence>
<accession>A0ABQ5JG69</accession>
<name>A0ABQ5JG69_9LACO</name>
<organism evidence="1 2">
    <name type="scientific">Ligilactobacillus pabuli</name>
    <dbReference type="NCBI Taxonomy" id="2886039"/>
    <lineage>
        <taxon>Bacteria</taxon>
        <taxon>Bacillati</taxon>
        <taxon>Bacillota</taxon>
        <taxon>Bacilli</taxon>
        <taxon>Lactobacillales</taxon>
        <taxon>Lactobacillaceae</taxon>
        <taxon>Ligilactobacillus</taxon>
    </lineage>
</organism>
<evidence type="ECO:0000313" key="2">
    <source>
        <dbReference type="Proteomes" id="UP001055149"/>
    </source>
</evidence>
<gene>
    <name evidence="1" type="ORF">LPAF129_07510</name>
</gene>
<dbReference type="EMBL" id="BQXH01000005">
    <property type="protein sequence ID" value="GKS81066.1"/>
    <property type="molecule type" value="Genomic_DNA"/>
</dbReference>
<reference evidence="1" key="1">
    <citation type="journal article" date="2022" name="Int. J. Syst. Evol. Microbiol.">
        <title>A novel species of lactic acid bacteria, Ligilactobacillus pabuli sp. nov., isolated from alfalfa silage.</title>
        <authorList>
            <person name="Tohno M."/>
            <person name="Tanizawa Y."/>
            <person name="Sawada H."/>
            <person name="Sakamoto M."/>
            <person name="Ohkuma M."/>
            <person name="Kobayashi H."/>
        </authorList>
    </citation>
    <scope>NUCLEOTIDE SEQUENCE</scope>
    <source>
        <strain evidence="1">AF129</strain>
    </source>
</reference>
<sequence length="53" mass="6006">MSNSAEISRELSIMVEDNDGNWVKMVFMIRCNTELRLGVAGDARYSVKVCTHK</sequence>
<dbReference type="Proteomes" id="UP001055149">
    <property type="component" value="Unassembled WGS sequence"/>
</dbReference>
<keyword evidence="2" id="KW-1185">Reference proteome</keyword>
<proteinExistence type="predicted"/>